<dbReference type="EnsemblMetazoa" id="G1282.5">
    <property type="protein sequence ID" value="G1282.5:cds"/>
    <property type="gene ID" value="G1282"/>
</dbReference>
<feature type="compositionally biased region" description="Basic and acidic residues" evidence="10">
    <location>
        <begin position="65"/>
        <end position="87"/>
    </location>
</feature>
<evidence type="ECO:0000313" key="14">
    <source>
        <dbReference type="Proteomes" id="UP000005408"/>
    </source>
</evidence>
<dbReference type="InterPro" id="IPR009057">
    <property type="entry name" value="Homeodomain-like_sf"/>
</dbReference>
<keyword evidence="5 8" id="KW-0371">Homeobox</keyword>
<dbReference type="GO" id="GO:0009653">
    <property type="term" value="P:anatomical structure morphogenesis"/>
    <property type="evidence" value="ECO:0007669"/>
    <property type="project" value="TreeGrafter"/>
</dbReference>
<keyword evidence="3 7" id="KW-0217">Developmental protein</keyword>
<evidence type="ECO:0000256" key="8">
    <source>
        <dbReference type="PROSITE-ProRule" id="PRU00108"/>
    </source>
</evidence>
<dbReference type="PANTHER" id="PTHR45882:SF3">
    <property type="entry name" value="PITUITARY HOMEOBOX HOMOLOG PTX1"/>
    <property type="match status" value="1"/>
</dbReference>
<feature type="domain" description="OAR" evidence="12">
    <location>
        <begin position="204"/>
        <end position="217"/>
    </location>
</feature>
<keyword evidence="4 7" id="KW-0238">DNA-binding</keyword>
<evidence type="ECO:0000256" key="4">
    <source>
        <dbReference type="ARBA" id="ARBA00023125"/>
    </source>
</evidence>
<dbReference type="Pfam" id="PF00046">
    <property type="entry name" value="Homeodomain"/>
    <property type="match status" value="1"/>
</dbReference>
<keyword evidence="14" id="KW-1185">Reference proteome</keyword>
<accession>A0A8W8I6I3</accession>
<sequence>MDSLTDHISLEEFVASVSTSESSNMTMHHLDTMANNGTESASIGMSTPHGGAALGSLSPSSTDTSLDKTTEDLTKNKMDDSASDDDKKKKRQRRQRTHFTSQQLQELEATFARNRYPDMATREEIAAWTNLTEARVRVWFKNRRAKWRKRERNIDTYKTGFGIPVSLETCQASQPICPTLGHLAPTPLLLPPYIYSPNRDQCSSSIASLRLKAKQHSTSFGYPPVNHRQPTLSACQYATVGNSGGV</sequence>
<proteinExistence type="inferred from homology"/>
<dbReference type="InterPro" id="IPR016233">
    <property type="entry name" value="Homeobox_Pitx/unc30"/>
</dbReference>
<dbReference type="PROSITE" id="PS00027">
    <property type="entry name" value="HOMEOBOX_1"/>
    <property type="match status" value="1"/>
</dbReference>
<dbReference type="Pfam" id="PF03826">
    <property type="entry name" value="OAR"/>
    <property type="match status" value="1"/>
</dbReference>
<dbReference type="Proteomes" id="UP000005408">
    <property type="component" value="Unassembled WGS sequence"/>
</dbReference>
<evidence type="ECO:0000256" key="3">
    <source>
        <dbReference type="ARBA" id="ARBA00022473"/>
    </source>
</evidence>
<dbReference type="AlphaFoldDB" id="A0A8W8I6I3"/>
<dbReference type="GO" id="GO:0000978">
    <property type="term" value="F:RNA polymerase II cis-regulatory region sequence-specific DNA binding"/>
    <property type="evidence" value="ECO:0007669"/>
    <property type="project" value="TreeGrafter"/>
</dbReference>
<dbReference type="GO" id="GO:0000981">
    <property type="term" value="F:DNA-binding transcription factor activity, RNA polymerase II-specific"/>
    <property type="evidence" value="ECO:0007669"/>
    <property type="project" value="InterPro"/>
</dbReference>
<feature type="compositionally biased region" description="Basic residues" evidence="10">
    <location>
        <begin position="88"/>
        <end position="97"/>
    </location>
</feature>
<dbReference type="PANTHER" id="PTHR45882">
    <property type="entry name" value="PITUITARY HOMEOBOX HOMOLOG PTX1"/>
    <property type="match status" value="1"/>
</dbReference>
<feature type="domain" description="Homeobox" evidence="11">
    <location>
        <begin position="90"/>
        <end position="150"/>
    </location>
</feature>
<evidence type="ECO:0000256" key="6">
    <source>
        <dbReference type="ARBA" id="ARBA00023242"/>
    </source>
</evidence>
<organism evidence="13 14">
    <name type="scientific">Magallana gigas</name>
    <name type="common">Pacific oyster</name>
    <name type="synonym">Crassostrea gigas</name>
    <dbReference type="NCBI Taxonomy" id="29159"/>
    <lineage>
        <taxon>Eukaryota</taxon>
        <taxon>Metazoa</taxon>
        <taxon>Spiralia</taxon>
        <taxon>Lophotrochozoa</taxon>
        <taxon>Mollusca</taxon>
        <taxon>Bivalvia</taxon>
        <taxon>Autobranchia</taxon>
        <taxon>Pteriomorphia</taxon>
        <taxon>Ostreida</taxon>
        <taxon>Ostreoidea</taxon>
        <taxon>Ostreidae</taxon>
        <taxon>Magallana</taxon>
    </lineage>
</organism>
<evidence type="ECO:0000256" key="2">
    <source>
        <dbReference type="ARBA" id="ARBA00006503"/>
    </source>
</evidence>
<evidence type="ECO:0000259" key="11">
    <source>
        <dbReference type="PROSITE" id="PS50071"/>
    </source>
</evidence>
<dbReference type="PROSITE" id="PS50071">
    <property type="entry name" value="HOMEOBOX_2"/>
    <property type="match status" value="1"/>
</dbReference>
<evidence type="ECO:0000256" key="5">
    <source>
        <dbReference type="ARBA" id="ARBA00023155"/>
    </source>
</evidence>
<evidence type="ECO:0000256" key="9">
    <source>
        <dbReference type="RuleBase" id="RU000682"/>
    </source>
</evidence>
<dbReference type="PRINTS" id="PR00024">
    <property type="entry name" value="HOMEOBOX"/>
</dbReference>
<evidence type="ECO:0000256" key="1">
    <source>
        <dbReference type="ARBA" id="ARBA00004123"/>
    </source>
</evidence>
<dbReference type="SMART" id="SM00389">
    <property type="entry name" value="HOX"/>
    <property type="match status" value="1"/>
</dbReference>
<evidence type="ECO:0000259" key="12">
    <source>
        <dbReference type="PROSITE" id="PS50803"/>
    </source>
</evidence>
<evidence type="ECO:0000313" key="13">
    <source>
        <dbReference type="EnsemblMetazoa" id="G1282.5:cds"/>
    </source>
</evidence>
<comment type="similarity">
    <text evidence="2 7">Belongs to the paired homeobox family. Bicoid subfamily.</text>
</comment>
<dbReference type="InterPro" id="IPR003654">
    <property type="entry name" value="OAR_dom"/>
</dbReference>
<dbReference type="Gene3D" id="1.10.10.60">
    <property type="entry name" value="Homeodomain-like"/>
    <property type="match status" value="1"/>
</dbReference>
<protein>
    <recommendedName>
        <fullName evidence="7">Homeobox protein</fullName>
    </recommendedName>
</protein>
<dbReference type="InterPro" id="IPR001356">
    <property type="entry name" value="HD"/>
</dbReference>
<feature type="compositionally biased region" description="Low complexity" evidence="10">
    <location>
        <begin position="50"/>
        <end position="64"/>
    </location>
</feature>
<keyword evidence="6 7" id="KW-0539">Nucleus</keyword>
<reference evidence="13" key="1">
    <citation type="submission" date="2022-08" db="UniProtKB">
        <authorList>
            <consortium name="EnsemblMetazoa"/>
        </authorList>
    </citation>
    <scope>IDENTIFICATION</scope>
    <source>
        <strain evidence="13">05x7-T-G4-1.051#20</strain>
    </source>
</reference>
<dbReference type="GO" id="GO:0005634">
    <property type="term" value="C:nucleus"/>
    <property type="evidence" value="ECO:0007669"/>
    <property type="project" value="UniProtKB-SubCell"/>
</dbReference>
<dbReference type="InterPro" id="IPR020479">
    <property type="entry name" value="HD_metazoa"/>
</dbReference>
<evidence type="ECO:0000256" key="10">
    <source>
        <dbReference type="SAM" id="MobiDB-lite"/>
    </source>
</evidence>
<evidence type="ECO:0000256" key="7">
    <source>
        <dbReference type="PIRNR" id="PIRNR000563"/>
    </source>
</evidence>
<comment type="subcellular location">
    <subcellularLocation>
        <location evidence="1 7 8 9">Nucleus</location>
    </subcellularLocation>
</comment>
<name>A0A8W8I6I3_MAGGI</name>
<dbReference type="SUPFAM" id="SSF46689">
    <property type="entry name" value="Homeodomain-like"/>
    <property type="match status" value="1"/>
</dbReference>
<dbReference type="FunFam" id="1.10.10.60:FF:000031">
    <property type="entry name" value="Homeobox protein"/>
    <property type="match status" value="1"/>
</dbReference>
<dbReference type="InterPro" id="IPR017970">
    <property type="entry name" value="Homeobox_CS"/>
</dbReference>
<dbReference type="PROSITE" id="PS50803">
    <property type="entry name" value="OAR"/>
    <property type="match status" value="1"/>
</dbReference>
<dbReference type="PIRSF" id="PIRSF000563">
    <property type="entry name" value="Homeobox_protein_Pitx/Unc30"/>
    <property type="match status" value="1"/>
</dbReference>
<feature type="compositionally biased region" description="Polar residues" evidence="10">
    <location>
        <begin position="34"/>
        <end position="45"/>
    </location>
</feature>
<feature type="DNA-binding region" description="Homeobox" evidence="8">
    <location>
        <begin position="92"/>
        <end position="151"/>
    </location>
</feature>
<feature type="region of interest" description="Disordered" evidence="10">
    <location>
        <begin position="34"/>
        <end position="101"/>
    </location>
</feature>
<dbReference type="CDD" id="cd00086">
    <property type="entry name" value="homeodomain"/>
    <property type="match status" value="1"/>
</dbReference>